<accession>A0A1I8AM07</accession>
<keyword evidence="1" id="KW-0732">Signal</keyword>
<reference evidence="3" key="1">
    <citation type="submission" date="2016-11" db="UniProtKB">
        <authorList>
            <consortium name="WormBaseParasite"/>
        </authorList>
    </citation>
    <scope>IDENTIFICATION</scope>
</reference>
<sequence>MKLVLCLLLALVSVLVVSLPSAKPQGGALFIERYPSDEYHPLDRRFANLLEASFQERAVPLKRNNAEVVNGILKHFGTLGRLGDVGK</sequence>
<protein>
    <submittedName>
        <fullName evidence="3">Myosin motor domain-containing protein</fullName>
    </submittedName>
</protein>
<evidence type="ECO:0000313" key="3">
    <source>
        <dbReference type="WBParaSite" id="L893_g7344.t1"/>
    </source>
</evidence>
<dbReference type="AlphaFoldDB" id="A0A1I8AM07"/>
<dbReference type="Proteomes" id="UP000095287">
    <property type="component" value="Unplaced"/>
</dbReference>
<keyword evidence="2" id="KW-1185">Reference proteome</keyword>
<evidence type="ECO:0000256" key="1">
    <source>
        <dbReference type="SAM" id="SignalP"/>
    </source>
</evidence>
<evidence type="ECO:0000313" key="2">
    <source>
        <dbReference type="Proteomes" id="UP000095287"/>
    </source>
</evidence>
<organism evidence="2 3">
    <name type="scientific">Steinernema glaseri</name>
    <dbReference type="NCBI Taxonomy" id="37863"/>
    <lineage>
        <taxon>Eukaryota</taxon>
        <taxon>Metazoa</taxon>
        <taxon>Ecdysozoa</taxon>
        <taxon>Nematoda</taxon>
        <taxon>Chromadorea</taxon>
        <taxon>Rhabditida</taxon>
        <taxon>Tylenchina</taxon>
        <taxon>Panagrolaimomorpha</taxon>
        <taxon>Strongyloidoidea</taxon>
        <taxon>Steinernematidae</taxon>
        <taxon>Steinernema</taxon>
    </lineage>
</organism>
<name>A0A1I8AM07_9BILA</name>
<feature type="chain" id="PRO_5009314891" evidence="1">
    <location>
        <begin position="19"/>
        <end position="87"/>
    </location>
</feature>
<feature type="signal peptide" evidence="1">
    <location>
        <begin position="1"/>
        <end position="18"/>
    </location>
</feature>
<proteinExistence type="predicted"/>
<dbReference type="WBParaSite" id="L893_g7344.t1">
    <property type="protein sequence ID" value="L893_g7344.t1"/>
    <property type="gene ID" value="L893_g7344"/>
</dbReference>